<dbReference type="RefSeq" id="WP_394608448.1">
    <property type="nucleotide sequence ID" value="NZ_JBIHSJ010000004.1"/>
</dbReference>
<dbReference type="InterPro" id="IPR016917">
    <property type="entry name" value="UCP029393"/>
</dbReference>
<evidence type="ECO:0000313" key="3">
    <source>
        <dbReference type="Proteomes" id="UP001607151"/>
    </source>
</evidence>
<dbReference type="Proteomes" id="UP001607151">
    <property type="component" value="Unassembled WGS sequence"/>
</dbReference>
<accession>A0ABW7J0Z2</accession>
<organism evidence="2 3">
    <name type="scientific">Vibrio rumoiensis</name>
    <dbReference type="NCBI Taxonomy" id="76258"/>
    <lineage>
        <taxon>Bacteria</taxon>
        <taxon>Pseudomonadati</taxon>
        <taxon>Pseudomonadota</taxon>
        <taxon>Gammaproteobacteria</taxon>
        <taxon>Vibrionales</taxon>
        <taxon>Vibrionaceae</taxon>
        <taxon>Vibrio</taxon>
    </lineage>
</organism>
<feature type="transmembrane region" description="Helical" evidence="1">
    <location>
        <begin position="136"/>
        <end position="162"/>
    </location>
</feature>
<keyword evidence="3" id="KW-1185">Reference proteome</keyword>
<keyword evidence="1" id="KW-1133">Transmembrane helix</keyword>
<gene>
    <name evidence="2" type="ORF">ACGRQ9_15310</name>
</gene>
<keyword evidence="1" id="KW-0472">Membrane</keyword>
<evidence type="ECO:0000256" key="1">
    <source>
        <dbReference type="SAM" id="Phobius"/>
    </source>
</evidence>
<dbReference type="EMBL" id="JBIHSN010000003">
    <property type="protein sequence ID" value="MFH0266814.1"/>
    <property type="molecule type" value="Genomic_DNA"/>
</dbReference>
<proteinExistence type="predicted"/>
<sequence>MQKIIDYLKLAILIFGVLIGVQIPGFVNQYGQNLDARVAESSQGLAQFQQDADQYFHGSLDQLLKHYARNQDPVIVAGGQSIQALVARNHLLTTAKADFHQSLYSPYWQVFIHPIAEIRDEVWQHYQYKVILNTEAISIGVIFGLVVLAFSELVLFMLFSLLKSLFGQPHKVTRRGR</sequence>
<feature type="transmembrane region" description="Helical" evidence="1">
    <location>
        <begin position="7"/>
        <end position="27"/>
    </location>
</feature>
<evidence type="ECO:0000313" key="2">
    <source>
        <dbReference type="EMBL" id="MFH0266814.1"/>
    </source>
</evidence>
<reference evidence="2 3" key="1">
    <citation type="submission" date="2024-10" db="EMBL/GenBank/DDBJ databases">
        <authorList>
            <person name="Yibar A."/>
            <person name="Saticioglu I.B."/>
            <person name="Duman M."/>
            <person name="Ajmi N."/>
            <person name="Gurler F."/>
            <person name="Ay H."/>
            <person name="Onuk E."/>
            <person name="Guler S."/>
            <person name="Romalde J.L."/>
        </authorList>
    </citation>
    <scope>NUCLEOTIDE SEQUENCE [LARGE SCALE GENOMIC DNA]</scope>
    <source>
        <strain evidence="2 3">14-MA-B</strain>
    </source>
</reference>
<comment type="caution">
    <text evidence="2">The sequence shown here is derived from an EMBL/GenBank/DDBJ whole genome shotgun (WGS) entry which is preliminary data.</text>
</comment>
<keyword evidence="1" id="KW-0812">Transmembrane</keyword>
<dbReference type="InterPro" id="IPR022584">
    <property type="entry name" value="DUF2937"/>
</dbReference>
<dbReference type="PIRSF" id="PIRSF029393">
    <property type="entry name" value="UCP029393"/>
    <property type="match status" value="1"/>
</dbReference>
<name>A0ABW7J0Z2_9VIBR</name>
<protein>
    <submittedName>
        <fullName evidence="2">DUF2937 family protein</fullName>
    </submittedName>
</protein>
<dbReference type="Pfam" id="PF11157">
    <property type="entry name" value="DUF2937"/>
    <property type="match status" value="1"/>
</dbReference>